<evidence type="ECO:0000256" key="1">
    <source>
        <dbReference type="SAM" id="SignalP"/>
    </source>
</evidence>
<dbReference type="GO" id="GO:0016874">
    <property type="term" value="F:ligase activity"/>
    <property type="evidence" value="ECO:0007669"/>
    <property type="project" value="UniProtKB-KW"/>
</dbReference>
<dbReference type="Pfam" id="PF06299">
    <property type="entry name" value="DUF1045"/>
    <property type="match status" value="1"/>
</dbReference>
<sequence>MKKLAVLTTLLFFTSAWAENVNYNVFVKLDNTAESQVREISDELAKVGVKSLYSQGYQVHLTLYLTEYDKSKFNNIKKVVQKFAREKRPFDVSFYGMHKTAGKWFMLDNRMTPELQQLSDEMTVQLTKLRATDAKLPDWVKNYPEKVKSFEKYGSPNVFANFDPHVTLLTPNEFNKGVAKFEENYTFKPFTAKVIGIGIAQVDDLGQAKDVLYFQKFK</sequence>
<dbReference type="Gene3D" id="3.90.1140.10">
    <property type="entry name" value="Cyclic phosphodiesterase"/>
    <property type="match status" value="1"/>
</dbReference>
<dbReference type="InterPro" id="IPR009097">
    <property type="entry name" value="Cyclic_Pdiesterase"/>
</dbReference>
<evidence type="ECO:0000313" key="4">
    <source>
        <dbReference type="Proteomes" id="UP000215450"/>
    </source>
</evidence>
<dbReference type="EMBL" id="FXUV02000035">
    <property type="protein sequence ID" value="SNB75319.1"/>
    <property type="molecule type" value="Genomic_DNA"/>
</dbReference>
<evidence type="ECO:0000313" key="2">
    <source>
        <dbReference type="EMBL" id="SMQ12666.1"/>
    </source>
</evidence>
<organism evidence="3 4">
    <name type="scientific">Kingella negevensis</name>
    <dbReference type="NCBI Taxonomy" id="1522312"/>
    <lineage>
        <taxon>Bacteria</taxon>
        <taxon>Pseudomonadati</taxon>
        <taxon>Pseudomonadota</taxon>
        <taxon>Betaproteobacteria</taxon>
        <taxon>Neisseriales</taxon>
        <taxon>Neisseriaceae</taxon>
        <taxon>Kingella</taxon>
    </lineage>
</organism>
<dbReference type="AlphaFoldDB" id="A0A238TCM9"/>
<feature type="chain" id="PRO_5015075270" evidence="1">
    <location>
        <begin position="19"/>
        <end position="218"/>
    </location>
</feature>
<dbReference type="GeneID" id="83624742"/>
<dbReference type="Proteomes" id="UP000215450">
    <property type="component" value="Unassembled WGS sequence"/>
</dbReference>
<dbReference type="InterPro" id="IPR009389">
    <property type="entry name" value="DUF1045"/>
</dbReference>
<dbReference type="RefSeq" id="WP_032137942.1">
    <property type="nucleotide sequence ID" value="NZ_CCNJ01000071.1"/>
</dbReference>
<gene>
    <name evidence="2" type="ORF">KEBURONENSIS_01567</name>
    <name evidence="3" type="ORF">KEBURONENSIS_01576</name>
</gene>
<keyword evidence="3" id="KW-0436">Ligase</keyword>
<protein>
    <submittedName>
        <fullName evidence="3">2',5' RNA ligase family</fullName>
    </submittedName>
</protein>
<keyword evidence="4" id="KW-1185">Reference proteome</keyword>
<dbReference type="OrthoDB" id="79662at2"/>
<proteinExistence type="predicted"/>
<keyword evidence="1" id="KW-0732">Signal</keyword>
<dbReference type="SUPFAM" id="SSF55144">
    <property type="entry name" value="LigT-like"/>
    <property type="match status" value="1"/>
</dbReference>
<reference evidence="2" key="1">
    <citation type="submission" date="2017-05" db="EMBL/GenBank/DDBJ databases">
        <authorList>
            <person name="Song R."/>
            <person name="Chenine A.L."/>
            <person name="Ruprecht R.M."/>
        </authorList>
    </citation>
    <scope>NUCLEOTIDE SEQUENCE</scope>
    <source>
        <strain evidence="2">Kingella_eburonensis</strain>
    </source>
</reference>
<feature type="signal peptide" evidence="1">
    <location>
        <begin position="1"/>
        <end position="18"/>
    </location>
</feature>
<reference evidence="3 4" key="2">
    <citation type="submission" date="2017-06" db="EMBL/GenBank/DDBJ databases">
        <authorList>
            <person name="Kim H.J."/>
            <person name="Triplett B.A."/>
        </authorList>
    </citation>
    <scope>NUCLEOTIDE SEQUENCE [LARGE SCALE GENOMIC DNA]</scope>
    <source>
        <strain evidence="3">Kingella_eburonensis</strain>
    </source>
</reference>
<name>A0A238TCM9_9NEIS</name>
<dbReference type="EMBL" id="FXUV01000029">
    <property type="protein sequence ID" value="SMQ12666.1"/>
    <property type="molecule type" value="Genomic_DNA"/>
</dbReference>
<evidence type="ECO:0000313" key="3">
    <source>
        <dbReference type="EMBL" id="SNB75319.1"/>
    </source>
</evidence>
<dbReference type="STRING" id="1522312.GCA_900177895_00696"/>
<accession>A0A238TCM9</accession>